<evidence type="ECO:0000256" key="1">
    <source>
        <dbReference type="SAM" id="MobiDB-lite"/>
    </source>
</evidence>
<gene>
    <name evidence="2" type="ORF">HXL68_11475</name>
</gene>
<protein>
    <submittedName>
        <fullName evidence="2">Uncharacterized protein</fullName>
    </submittedName>
</protein>
<name>A0A930G294_9RHOO</name>
<dbReference type="Proteomes" id="UP000718593">
    <property type="component" value="Unassembled WGS sequence"/>
</dbReference>
<sequence length="228" mass="25056">MPARAMTLRRMMEWEADDAELLSRCFPDLPPWPEDKHERAIAVALRAEAHWPALPLPCVYRFPGPLDLPDAWPDATNARPAATPNPPANPFPNAKDELPSSPLAAAIEWLHLARLDRALGQRIASAFPPGEGARWQAAALSLTDPQGHTPIPAALADFESLWHDEHRPAEQKTSALSRTEVDALLCCADDDPDCLVRSPETRAAIHEALLGWLAWIDESGPLTRQMSA</sequence>
<evidence type="ECO:0000313" key="3">
    <source>
        <dbReference type="Proteomes" id="UP000718593"/>
    </source>
</evidence>
<comment type="caution">
    <text evidence="2">The sequence shown here is derived from an EMBL/GenBank/DDBJ whole genome shotgun (WGS) entry which is preliminary data.</text>
</comment>
<accession>A0A930G294</accession>
<organism evidence="2 3">
    <name type="scientific">Dechloromonas agitata</name>
    <dbReference type="NCBI Taxonomy" id="73030"/>
    <lineage>
        <taxon>Bacteria</taxon>
        <taxon>Pseudomonadati</taxon>
        <taxon>Pseudomonadota</taxon>
        <taxon>Betaproteobacteria</taxon>
        <taxon>Rhodocyclales</taxon>
        <taxon>Azonexaceae</taxon>
        <taxon>Dechloromonas</taxon>
    </lineage>
</organism>
<evidence type="ECO:0000313" key="2">
    <source>
        <dbReference type="EMBL" id="MBF1165647.1"/>
    </source>
</evidence>
<dbReference type="AlphaFoldDB" id="A0A930G294"/>
<proteinExistence type="predicted"/>
<feature type="region of interest" description="Disordered" evidence="1">
    <location>
        <begin position="73"/>
        <end position="97"/>
    </location>
</feature>
<reference evidence="2" key="1">
    <citation type="submission" date="2020-04" db="EMBL/GenBank/DDBJ databases">
        <title>Deep metagenomics examines the oral microbiome during advanced dental caries in children, revealing novel taxa and co-occurrences with host molecules.</title>
        <authorList>
            <person name="Baker J.L."/>
            <person name="Morton J.T."/>
            <person name="Dinis M."/>
            <person name="Alvarez R."/>
            <person name="Tran N.C."/>
            <person name="Knight R."/>
            <person name="Edlund A."/>
        </authorList>
    </citation>
    <scope>NUCLEOTIDE SEQUENCE</scope>
    <source>
        <strain evidence="2">JCVI_32_bin.24</strain>
    </source>
</reference>
<dbReference type="EMBL" id="JABZMI010000246">
    <property type="protein sequence ID" value="MBF1165647.1"/>
    <property type="molecule type" value="Genomic_DNA"/>
</dbReference>